<protein>
    <submittedName>
        <fullName evidence="4">Sporulation/cell division region, bacteria domain protein</fullName>
    </submittedName>
</protein>
<keyword evidence="1" id="KW-0812">Transmembrane</keyword>
<dbReference type="EMBL" id="AUZY01004670">
    <property type="protein sequence ID" value="EQD62278.1"/>
    <property type="molecule type" value="Genomic_DNA"/>
</dbReference>
<keyword evidence="4" id="KW-0132">Cell division</keyword>
<dbReference type="GO" id="GO:0042834">
    <property type="term" value="F:peptidoglycan binding"/>
    <property type="evidence" value="ECO:0007669"/>
    <property type="project" value="InterPro"/>
</dbReference>
<dbReference type="InterPro" id="IPR036680">
    <property type="entry name" value="SPOR-like_sf"/>
</dbReference>
<dbReference type="PANTHER" id="PTHR38687:SF1">
    <property type="entry name" value="CELL DIVISION PROTEIN DEDD"/>
    <property type="match status" value="1"/>
</dbReference>
<dbReference type="EMBL" id="AUZZ01005911">
    <property type="protein sequence ID" value="EQD47925.1"/>
    <property type="molecule type" value="Genomic_DNA"/>
</dbReference>
<dbReference type="GO" id="GO:0032153">
    <property type="term" value="C:cell division site"/>
    <property type="evidence" value="ECO:0007669"/>
    <property type="project" value="TreeGrafter"/>
</dbReference>
<dbReference type="GO" id="GO:0032506">
    <property type="term" value="P:cytokinetic process"/>
    <property type="evidence" value="ECO:0007669"/>
    <property type="project" value="TreeGrafter"/>
</dbReference>
<accession>T1B109</accession>
<evidence type="ECO:0000313" key="4">
    <source>
        <dbReference type="EMBL" id="EQD62278.1"/>
    </source>
</evidence>
<feature type="domain" description="SPOR" evidence="2">
    <location>
        <begin position="140"/>
        <end position="219"/>
    </location>
</feature>
<keyword evidence="1" id="KW-0472">Membrane</keyword>
<organism evidence="4">
    <name type="scientific">mine drainage metagenome</name>
    <dbReference type="NCBI Taxonomy" id="410659"/>
    <lineage>
        <taxon>unclassified sequences</taxon>
        <taxon>metagenomes</taxon>
        <taxon>ecological metagenomes</taxon>
    </lineage>
</organism>
<dbReference type="InterPro" id="IPR052521">
    <property type="entry name" value="Cell_div_SPOR-domain"/>
</dbReference>
<dbReference type="PANTHER" id="PTHR38687">
    <property type="entry name" value="CELL DIVISION PROTEIN DEDD-RELATED"/>
    <property type="match status" value="1"/>
</dbReference>
<gene>
    <name evidence="4" type="ORF">B1B_07332</name>
    <name evidence="3" type="ORF">B2A_08219</name>
</gene>
<keyword evidence="1" id="KW-1133">Transmembrane helix</keyword>
<evidence type="ECO:0000259" key="2">
    <source>
        <dbReference type="PROSITE" id="PS51724"/>
    </source>
</evidence>
<dbReference type="SUPFAM" id="SSF110997">
    <property type="entry name" value="Sporulation related repeat"/>
    <property type="match status" value="1"/>
</dbReference>
<feature type="transmembrane region" description="Helical" evidence="1">
    <location>
        <begin position="15"/>
        <end position="36"/>
    </location>
</feature>
<dbReference type="Pfam" id="PF05036">
    <property type="entry name" value="SPOR"/>
    <property type="match status" value="1"/>
</dbReference>
<sequence length="220" mass="22303">MAEKRKKQAVRSGGVPAWMLVGIGILIGAGAMGYVAHRGWIPSLRSNAGPEANPNATAPGTGEGGIAEAGTAKKPSFDFYQVLPGKEVVIPDAELSAKAKAEAQAQAAAPHATPGVAAAPGAASAAVASTRVTPAAVGPAISSGGYVLQVGAFPDNAKAQAVKAKLALQGFVAHVQMVKIGQQIWYRVRLGPYANAAQLEKIKLQLNGAGIPTIALKENN</sequence>
<name>T1B109_9ZZZZ</name>
<dbReference type="InterPro" id="IPR007730">
    <property type="entry name" value="SPOR-like_dom"/>
</dbReference>
<reference evidence="4" key="2">
    <citation type="journal article" date="2014" name="ISME J.">
        <title>Microbial stratification in low pH oxic and suboxic macroscopic growths along an acid mine drainage.</title>
        <authorList>
            <person name="Mendez-Garcia C."/>
            <person name="Mesa V."/>
            <person name="Sprenger R.R."/>
            <person name="Richter M."/>
            <person name="Diez M.S."/>
            <person name="Solano J."/>
            <person name="Bargiela R."/>
            <person name="Golyshina O.V."/>
            <person name="Manteca A."/>
            <person name="Ramos J.L."/>
            <person name="Gallego J.R."/>
            <person name="Llorente I."/>
            <person name="Martins Dos Santos V.A."/>
            <person name="Jensen O.N."/>
            <person name="Pelaez A.I."/>
            <person name="Sanchez J."/>
            <person name="Ferrer M."/>
        </authorList>
    </citation>
    <scope>NUCLEOTIDE SEQUENCE</scope>
</reference>
<dbReference type="PROSITE" id="PS51724">
    <property type="entry name" value="SPOR"/>
    <property type="match status" value="1"/>
</dbReference>
<dbReference type="AlphaFoldDB" id="T1B109"/>
<evidence type="ECO:0000313" key="3">
    <source>
        <dbReference type="EMBL" id="EQD47925.1"/>
    </source>
</evidence>
<dbReference type="Gene3D" id="3.30.70.1070">
    <property type="entry name" value="Sporulation related repeat"/>
    <property type="match status" value="1"/>
</dbReference>
<evidence type="ECO:0000256" key="1">
    <source>
        <dbReference type="SAM" id="Phobius"/>
    </source>
</evidence>
<dbReference type="GO" id="GO:0030428">
    <property type="term" value="C:cell septum"/>
    <property type="evidence" value="ECO:0007669"/>
    <property type="project" value="TreeGrafter"/>
</dbReference>
<keyword evidence="4" id="KW-0131">Cell cycle</keyword>
<reference evidence="4" key="1">
    <citation type="submission" date="2013-08" db="EMBL/GenBank/DDBJ databases">
        <authorList>
            <person name="Mendez C."/>
            <person name="Richter M."/>
            <person name="Ferrer M."/>
            <person name="Sanchez J."/>
        </authorList>
    </citation>
    <scope>NUCLEOTIDE SEQUENCE</scope>
</reference>
<comment type="caution">
    <text evidence="4">The sequence shown here is derived from an EMBL/GenBank/DDBJ whole genome shotgun (WGS) entry which is preliminary data.</text>
</comment>
<proteinExistence type="predicted"/>